<reference evidence="1" key="1">
    <citation type="journal article" date="2014" name="Int. J. Syst. Evol. Microbiol.">
        <title>Complete genome sequence of Corynebacterium casei LMG S-19264T (=DSM 44701T), isolated from a smear-ripened cheese.</title>
        <authorList>
            <consortium name="US DOE Joint Genome Institute (JGI-PGF)"/>
            <person name="Walter F."/>
            <person name="Albersmeier A."/>
            <person name="Kalinowski J."/>
            <person name="Ruckert C."/>
        </authorList>
    </citation>
    <scope>NUCLEOTIDE SEQUENCE</scope>
    <source>
        <strain evidence="1">CGMCC 4.7278</strain>
    </source>
</reference>
<name>A0A917Q8V5_9NOCA</name>
<organism evidence="1 2">
    <name type="scientific">Nocardia camponoti</name>
    <dbReference type="NCBI Taxonomy" id="1616106"/>
    <lineage>
        <taxon>Bacteria</taxon>
        <taxon>Bacillati</taxon>
        <taxon>Actinomycetota</taxon>
        <taxon>Actinomycetes</taxon>
        <taxon>Mycobacteriales</taxon>
        <taxon>Nocardiaceae</taxon>
        <taxon>Nocardia</taxon>
    </lineage>
</organism>
<comment type="caution">
    <text evidence="1">The sequence shown here is derived from an EMBL/GenBank/DDBJ whole genome shotgun (WGS) entry which is preliminary data.</text>
</comment>
<keyword evidence="2" id="KW-1185">Reference proteome</keyword>
<dbReference type="EMBL" id="BMMW01000001">
    <property type="protein sequence ID" value="GGK35914.1"/>
    <property type="molecule type" value="Genomic_DNA"/>
</dbReference>
<sequence length="271" mass="29595">MGDSEHPLSYEEALYTAQREARSTTPVRRYRHALLESAVHGRGYAFEHDVAPESPAGSGYVIVSAGGSVRSGVLGFDGKSLDQVIDDHLAHIAHINREIADAELGEAQLLAIAAYDAQVAQVSDLRGQEIVDDEVRDYADYILLVLRTAKPNPSARRLLAHFDSLLAERDPRRRQYTHPCPHCGRITGLSERYSRAVCARCVDHMTDGSGRPVRVFNASLSGGRIAYFVPHVASHTTLDECVEVTKSGVAYLADGTPVTVNEARFVASSRN</sequence>
<accession>A0A917Q8V5</accession>
<dbReference type="AlphaFoldDB" id="A0A917Q8V5"/>
<protein>
    <submittedName>
        <fullName evidence="1">Uncharacterized protein</fullName>
    </submittedName>
</protein>
<evidence type="ECO:0000313" key="2">
    <source>
        <dbReference type="Proteomes" id="UP000612956"/>
    </source>
</evidence>
<proteinExistence type="predicted"/>
<dbReference type="Proteomes" id="UP000612956">
    <property type="component" value="Unassembled WGS sequence"/>
</dbReference>
<evidence type="ECO:0000313" key="1">
    <source>
        <dbReference type="EMBL" id="GGK35914.1"/>
    </source>
</evidence>
<gene>
    <name evidence="1" type="ORF">GCM10011591_04400</name>
</gene>
<reference evidence="1" key="2">
    <citation type="submission" date="2020-09" db="EMBL/GenBank/DDBJ databases">
        <authorList>
            <person name="Sun Q."/>
            <person name="Zhou Y."/>
        </authorList>
    </citation>
    <scope>NUCLEOTIDE SEQUENCE</scope>
    <source>
        <strain evidence="1">CGMCC 4.7278</strain>
    </source>
</reference>